<keyword evidence="2" id="KW-0805">Transcription regulation</keyword>
<evidence type="ECO:0000256" key="2">
    <source>
        <dbReference type="ARBA" id="ARBA00023015"/>
    </source>
</evidence>
<dbReference type="InterPro" id="IPR036388">
    <property type="entry name" value="WH-like_DNA-bd_sf"/>
</dbReference>
<evidence type="ECO:0000256" key="1">
    <source>
        <dbReference type="ARBA" id="ARBA00009437"/>
    </source>
</evidence>
<evidence type="ECO:0000256" key="3">
    <source>
        <dbReference type="ARBA" id="ARBA00023125"/>
    </source>
</evidence>
<name>A0ABT0ZID3_9ACTN</name>
<dbReference type="InterPro" id="IPR036390">
    <property type="entry name" value="WH_DNA-bd_sf"/>
</dbReference>
<feature type="compositionally biased region" description="Basic residues" evidence="5">
    <location>
        <begin position="99"/>
        <end position="113"/>
    </location>
</feature>
<dbReference type="Gene3D" id="1.10.10.10">
    <property type="entry name" value="Winged helix-like DNA-binding domain superfamily/Winged helix DNA-binding domain"/>
    <property type="match status" value="1"/>
</dbReference>
<keyword evidence="3" id="KW-0238">DNA-binding</keyword>
<keyword evidence="4" id="KW-0804">Transcription</keyword>
<sequence>MTGEGSRVMQFQQLRAFREVAAELSVTRAAKNLHYAQSTVTAQIKNLEESVGTELFDRSRRQLSLTEAGLALLPHAERIIEIAETARREVRAVQQGPARHGRCGRRMTRQALL</sequence>
<comment type="similarity">
    <text evidence="1">Belongs to the LysR transcriptional regulatory family.</text>
</comment>
<reference evidence="7 8" key="1">
    <citation type="submission" date="2022-05" db="EMBL/GenBank/DDBJ databases">
        <title>Streptomyces sp. nov. RY43-2 isolated from soil of a peat swamp forest.</title>
        <authorList>
            <person name="Kanchanasin P."/>
            <person name="Tanasupawat S."/>
            <person name="Phongsopitanun W."/>
        </authorList>
    </citation>
    <scope>NUCLEOTIDE SEQUENCE [LARGE SCALE GENOMIC DNA]</scope>
    <source>
        <strain evidence="7 8">RY43-2</strain>
    </source>
</reference>
<evidence type="ECO:0000259" key="6">
    <source>
        <dbReference type="PROSITE" id="PS50931"/>
    </source>
</evidence>
<feature type="domain" description="HTH lysR-type" evidence="6">
    <location>
        <begin position="9"/>
        <end position="66"/>
    </location>
</feature>
<dbReference type="InterPro" id="IPR000847">
    <property type="entry name" value="LysR_HTH_N"/>
</dbReference>
<proteinExistence type="inferred from homology"/>
<dbReference type="PRINTS" id="PR00039">
    <property type="entry name" value="HTHLYSR"/>
</dbReference>
<dbReference type="EMBL" id="JAMWMR010000021">
    <property type="protein sequence ID" value="MCN9243344.1"/>
    <property type="molecule type" value="Genomic_DNA"/>
</dbReference>
<dbReference type="Proteomes" id="UP001523219">
    <property type="component" value="Unassembled WGS sequence"/>
</dbReference>
<evidence type="ECO:0000313" key="8">
    <source>
        <dbReference type="Proteomes" id="UP001523219"/>
    </source>
</evidence>
<dbReference type="SUPFAM" id="SSF46785">
    <property type="entry name" value="Winged helix' DNA-binding domain"/>
    <property type="match status" value="1"/>
</dbReference>
<dbReference type="PANTHER" id="PTHR30126">
    <property type="entry name" value="HTH-TYPE TRANSCRIPTIONAL REGULATOR"/>
    <property type="match status" value="1"/>
</dbReference>
<accession>A0ABT0ZID3</accession>
<gene>
    <name evidence="7" type="ORF">NGF19_21595</name>
</gene>
<dbReference type="PROSITE" id="PS50931">
    <property type="entry name" value="HTH_LYSR"/>
    <property type="match status" value="1"/>
</dbReference>
<keyword evidence="8" id="KW-1185">Reference proteome</keyword>
<dbReference type="PANTHER" id="PTHR30126:SF40">
    <property type="entry name" value="HTH-TYPE TRANSCRIPTIONAL REGULATOR GLTR"/>
    <property type="match status" value="1"/>
</dbReference>
<protein>
    <submittedName>
        <fullName evidence="7">LysR family transcriptional regulator</fullName>
    </submittedName>
</protein>
<evidence type="ECO:0000256" key="5">
    <source>
        <dbReference type="SAM" id="MobiDB-lite"/>
    </source>
</evidence>
<comment type="caution">
    <text evidence="7">The sequence shown here is derived from an EMBL/GenBank/DDBJ whole genome shotgun (WGS) entry which is preliminary data.</text>
</comment>
<dbReference type="Pfam" id="PF00126">
    <property type="entry name" value="HTH_1"/>
    <property type="match status" value="1"/>
</dbReference>
<dbReference type="RefSeq" id="WP_252426720.1">
    <property type="nucleotide sequence ID" value="NZ_JAMWMR010000021.1"/>
</dbReference>
<evidence type="ECO:0000313" key="7">
    <source>
        <dbReference type="EMBL" id="MCN9243344.1"/>
    </source>
</evidence>
<evidence type="ECO:0000256" key="4">
    <source>
        <dbReference type="ARBA" id="ARBA00023163"/>
    </source>
</evidence>
<organism evidence="7 8">
    <name type="scientific">Streptomyces macrolidinus</name>
    <dbReference type="NCBI Taxonomy" id="2952607"/>
    <lineage>
        <taxon>Bacteria</taxon>
        <taxon>Bacillati</taxon>
        <taxon>Actinomycetota</taxon>
        <taxon>Actinomycetes</taxon>
        <taxon>Kitasatosporales</taxon>
        <taxon>Streptomycetaceae</taxon>
        <taxon>Streptomyces</taxon>
    </lineage>
</organism>
<feature type="region of interest" description="Disordered" evidence="5">
    <location>
        <begin position="94"/>
        <end position="113"/>
    </location>
</feature>